<keyword evidence="3" id="KW-1185">Reference proteome</keyword>
<keyword evidence="1" id="KW-0472">Membrane</keyword>
<evidence type="ECO:0000256" key="1">
    <source>
        <dbReference type="SAM" id="Phobius"/>
    </source>
</evidence>
<organism evidence="2 3">
    <name type="scientific">Hydrogenimonas thermophila</name>
    <dbReference type="NCBI Taxonomy" id="223786"/>
    <lineage>
        <taxon>Bacteria</taxon>
        <taxon>Pseudomonadati</taxon>
        <taxon>Campylobacterota</taxon>
        <taxon>Epsilonproteobacteria</taxon>
        <taxon>Campylobacterales</taxon>
        <taxon>Hydrogenimonadaceae</taxon>
        <taxon>Hydrogenimonas</taxon>
    </lineage>
</organism>
<gene>
    <name evidence="2" type="ORF">SAMN05216234_12036</name>
</gene>
<keyword evidence="1" id="KW-1133">Transmembrane helix</keyword>
<evidence type="ECO:0000313" key="2">
    <source>
        <dbReference type="EMBL" id="SFP46202.1"/>
    </source>
</evidence>
<feature type="transmembrane region" description="Helical" evidence="1">
    <location>
        <begin position="6"/>
        <end position="25"/>
    </location>
</feature>
<accession>A0A1I5QIY1</accession>
<protein>
    <submittedName>
        <fullName evidence="2">Uncharacterized protein</fullName>
    </submittedName>
</protein>
<name>A0A1I5QIY1_9BACT</name>
<proteinExistence type="predicted"/>
<dbReference type="AlphaFoldDB" id="A0A1I5QIY1"/>
<evidence type="ECO:0000313" key="3">
    <source>
        <dbReference type="Proteomes" id="UP000199227"/>
    </source>
</evidence>
<dbReference type="EMBL" id="FOXB01000020">
    <property type="protein sequence ID" value="SFP46202.1"/>
    <property type="molecule type" value="Genomic_DNA"/>
</dbReference>
<sequence length="32" mass="3570">MWVINSLLVVAVAYGTLVLIGRNILNKRSKID</sequence>
<dbReference type="Proteomes" id="UP000199227">
    <property type="component" value="Unassembled WGS sequence"/>
</dbReference>
<reference evidence="2 3" key="1">
    <citation type="submission" date="2016-10" db="EMBL/GenBank/DDBJ databases">
        <authorList>
            <person name="de Groot N.N."/>
        </authorList>
    </citation>
    <scope>NUCLEOTIDE SEQUENCE [LARGE SCALE GENOMIC DNA]</scope>
    <source>
        <strain evidence="2 3">EP1-55-1</strain>
    </source>
</reference>
<keyword evidence="1" id="KW-0812">Transmembrane</keyword>